<reference evidence="3" key="1">
    <citation type="submission" date="2017-01" db="EMBL/GenBank/DDBJ databases">
        <title>Novel pathways for hydrocarbon cycling and metabolic interdependencies in hydrothermal sediment communities.</title>
        <authorList>
            <person name="Dombrowski N."/>
            <person name="Seitz K."/>
            <person name="Teske A."/>
            <person name="Baker B."/>
        </authorList>
    </citation>
    <scope>NUCLEOTIDE SEQUENCE [LARGE SCALE GENOMIC DNA]</scope>
</reference>
<protein>
    <recommendedName>
        <fullName evidence="1">PAS domain-containing protein</fullName>
    </recommendedName>
</protein>
<comment type="caution">
    <text evidence="2">The sequence shown here is derived from an EMBL/GenBank/DDBJ whole genome shotgun (WGS) entry which is preliminary data.</text>
</comment>
<dbReference type="Pfam" id="PF13426">
    <property type="entry name" value="PAS_9"/>
    <property type="match status" value="2"/>
</dbReference>
<dbReference type="Gene3D" id="3.30.450.20">
    <property type="entry name" value="PAS domain"/>
    <property type="match status" value="2"/>
</dbReference>
<organism evidence="2 3">
    <name type="scientific">candidate division WOR-3 bacterium 4484_100</name>
    <dbReference type="NCBI Taxonomy" id="1936077"/>
    <lineage>
        <taxon>Bacteria</taxon>
        <taxon>Bacteria division WOR-3</taxon>
    </lineage>
</organism>
<dbReference type="AlphaFoldDB" id="A0A1V4QHE7"/>
<dbReference type="CDD" id="cd00130">
    <property type="entry name" value="PAS"/>
    <property type="match status" value="1"/>
</dbReference>
<dbReference type="PROSITE" id="PS50112">
    <property type="entry name" value="PAS"/>
    <property type="match status" value="2"/>
</dbReference>
<dbReference type="Proteomes" id="UP000191663">
    <property type="component" value="Unassembled WGS sequence"/>
</dbReference>
<sequence>MIRENKRLLLNITAAKKEWEATVDAIDEPIFVTDFNYNILRANLATYRMLDKGVNEVIGKKCYEIFHCATEVLDDCPGKKAMDSGEPVTDVMPFKGLKKRLNCSVYPQVFAEGGGLVHYLHEPELKPESQAEMMTKYERLFLDAALPVLLIDLEDYKVVDANQKAIELIGYEPESISDKDLEELFVQRVREEVMTNLIKQIEGNSATLKTKILTNDGREVDVYVITNAVVIGTRRFGEIFVIPVDSLK</sequence>
<dbReference type="EMBL" id="MUKB01000014">
    <property type="protein sequence ID" value="OPX18441.1"/>
    <property type="molecule type" value="Genomic_DNA"/>
</dbReference>
<proteinExistence type="predicted"/>
<evidence type="ECO:0000259" key="1">
    <source>
        <dbReference type="PROSITE" id="PS50112"/>
    </source>
</evidence>
<dbReference type="SUPFAM" id="SSF55785">
    <property type="entry name" value="PYP-like sensor domain (PAS domain)"/>
    <property type="match status" value="2"/>
</dbReference>
<dbReference type="SMART" id="SM00091">
    <property type="entry name" value="PAS"/>
    <property type="match status" value="2"/>
</dbReference>
<feature type="domain" description="PAS" evidence="1">
    <location>
        <begin position="15"/>
        <end position="67"/>
    </location>
</feature>
<dbReference type="NCBIfam" id="TIGR00229">
    <property type="entry name" value="sensory_box"/>
    <property type="match status" value="1"/>
</dbReference>
<evidence type="ECO:0000313" key="3">
    <source>
        <dbReference type="Proteomes" id="UP000191663"/>
    </source>
</evidence>
<accession>A0A1V4QHE7</accession>
<dbReference type="InterPro" id="IPR035965">
    <property type="entry name" value="PAS-like_dom_sf"/>
</dbReference>
<gene>
    <name evidence="2" type="ORF">BXT86_01185</name>
</gene>
<feature type="domain" description="PAS" evidence="1">
    <location>
        <begin position="133"/>
        <end position="204"/>
    </location>
</feature>
<evidence type="ECO:0000313" key="2">
    <source>
        <dbReference type="EMBL" id="OPX18441.1"/>
    </source>
</evidence>
<name>A0A1V4QHE7_UNCW3</name>
<dbReference type="InterPro" id="IPR000014">
    <property type="entry name" value="PAS"/>
</dbReference>